<evidence type="ECO:0000256" key="6">
    <source>
        <dbReference type="PROSITE-ProRule" id="PRU00192"/>
    </source>
</evidence>
<feature type="domain" description="SH3" evidence="9">
    <location>
        <begin position="579"/>
        <end position="642"/>
    </location>
</feature>
<dbReference type="InterPro" id="IPR008936">
    <property type="entry name" value="Rho_GTPase_activation_prot"/>
</dbReference>
<gene>
    <name evidence="12" type="primary">gacJJ</name>
    <name evidence="12" type="ORF">PPL_11929</name>
</gene>
<feature type="region of interest" description="Disordered" evidence="8">
    <location>
        <begin position="208"/>
        <end position="233"/>
    </location>
</feature>
<keyword evidence="4" id="KW-0963">Cytoplasm</keyword>
<organism evidence="12 13">
    <name type="scientific">Heterostelium pallidum (strain ATCC 26659 / Pp 5 / PN500)</name>
    <name type="common">Cellular slime mold</name>
    <name type="synonym">Polysphondylium pallidum</name>
    <dbReference type="NCBI Taxonomy" id="670386"/>
    <lineage>
        <taxon>Eukaryota</taxon>
        <taxon>Amoebozoa</taxon>
        <taxon>Evosea</taxon>
        <taxon>Eumycetozoa</taxon>
        <taxon>Dictyostelia</taxon>
        <taxon>Acytosteliales</taxon>
        <taxon>Acytosteliaceae</taxon>
        <taxon>Heterostelium</taxon>
    </lineage>
</organism>
<feature type="domain" description="PH" evidence="10">
    <location>
        <begin position="246"/>
        <end position="351"/>
    </location>
</feature>
<dbReference type="Gene3D" id="1.10.555.10">
    <property type="entry name" value="Rho GTPase activation protein"/>
    <property type="match status" value="1"/>
</dbReference>
<evidence type="ECO:0000259" key="10">
    <source>
        <dbReference type="PROSITE" id="PS50003"/>
    </source>
</evidence>
<feature type="region of interest" description="Disordered" evidence="8">
    <location>
        <begin position="77"/>
        <end position="102"/>
    </location>
</feature>
<evidence type="ECO:0000256" key="7">
    <source>
        <dbReference type="SAM" id="Coils"/>
    </source>
</evidence>
<dbReference type="SUPFAM" id="SSF50044">
    <property type="entry name" value="SH3-domain"/>
    <property type="match status" value="1"/>
</dbReference>
<feature type="compositionally biased region" description="Low complexity" evidence="8">
    <location>
        <begin position="77"/>
        <end position="93"/>
    </location>
</feature>
<dbReference type="Gene3D" id="2.30.30.40">
    <property type="entry name" value="SH3 Domains"/>
    <property type="match status" value="1"/>
</dbReference>
<dbReference type="PROSITE" id="PS50238">
    <property type="entry name" value="RHOGAP"/>
    <property type="match status" value="1"/>
</dbReference>
<comment type="subcellular location">
    <subcellularLocation>
        <location evidence="1">Cytoplasm</location>
    </subcellularLocation>
</comment>
<dbReference type="FunCoup" id="D3BUV7">
    <property type="interactions" value="97"/>
</dbReference>
<feature type="domain" description="Rho-GAP" evidence="11">
    <location>
        <begin position="380"/>
        <end position="572"/>
    </location>
</feature>
<feature type="coiled-coil region" evidence="7">
    <location>
        <begin position="667"/>
        <end position="708"/>
    </location>
</feature>
<dbReference type="SUPFAM" id="SSF48350">
    <property type="entry name" value="GTPase activation domain, GAP"/>
    <property type="match status" value="1"/>
</dbReference>
<dbReference type="GeneID" id="31367397"/>
<dbReference type="CDD" id="cd00159">
    <property type="entry name" value="RhoGAP"/>
    <property type="match status" value="1"/>
</dbReference>
<dbReference type="SMART" id="SM00233">
    <property type="entry name" value="PH"/>
    <property type="match status" value="1"/>
</dbReference>
<dbReference type="InterPro" id="IPR001849">
    <property type="entry name" value="PH_domain"/>
</dbReference>
<evidence type="ECO:0000256" key="3">
    <source>
        <dbReference type="ARBA" id="ARBA00022468"/>
    </source>
</evidence>
<comment type="function">
    <text evidence="5">Rho GTPase-activating protein involved in the signal transduction pathway.</text>
</comment>
<evidence type="ECO:0000256" key="5">
    <source>
        <dbReference type="ARBA" id="ARBA00037092"/>
    </source>
</evidence>
<evidence type="ECO:0000256" key="8">
    <source>
        <dbReference type="SAM" id="MobiDB-lite"/>
    </source>
</evidence>
<dbReference type="InterPro" id="IPR000198">
    <property type="entry name" value="RhoGAP_dom"/>
</dbReference>
<dbReference type="AlphaFoldDB" id="D3BUV7"/>
<keyword evidence="7" id="KW-0175">Coiled coil</keyword>
<dbReference type="GO" id="GO:0005096">
    <property type="term" value="F:GTPase activator activity"/>
    <property type="evidence" value="ECO:0007669"/>
    <property type="project" value="UniProtKB-KW"/>
</dbReference>
<dbReference type="SMART" id="SM00326">
    <property type="entry name" value="SH3"/>
    <property type="match status" value="1"/>
</dbReference>
<dbReference type="Gene3D" id="2.30.29.30">
    <property type="entry name" value="Pleckstrin-homology domain (PH domain)/Phosphotyrosine-binding domain (PTB)"/>
    <property type="match status" value="1"/>
</dbReference>
<comment type="caution">
    <text evidence="12">The sequence shown here is derived from an EMBL/GenBank/DDBJ whole genome shotgun (WGS) entry which is preliminary data.</text>
</comment>
<protein>
    <submittedName>
        <fullName evidence="12">Pleckstrin domain-containing protein</fullName>
    </submittedName>
</protein>
<keyword evidence="13" id="KW-1185">Reference proteome</keyword>
<dbReference type="InterPro" id="IPR050729">
    <property type="entry name" value="Rho-GAP"/>
</dbReference>
<dbReference type="InterPro" id="IPR001452">
    <property type="entry name" value="SH3_domain"/>
</dbReference>
<keyword evidence="3" id="KW-0343">GTPase activation</keyword>
<dbReference type="RefSeq" id="XP_020427029.1">
    <property type="nucleotide sequence ID" value="XM_020582675.1"/>
</dbReference>
<dbReference type="EMBL" id="ADBJ01000060">
    <property type="protein sequence ID" value="EFA74895.1"/>
    <property type="molecule type" value="Genomic_DNA"/>
</dbReference>
<keyword evidence="2 6" id="KW-0728">SH3 domain</keyword>
<feature type="compositionally biased region" description="Basic and acidic residues" evidence="8">
    <location>
        <begin position="209"/>
        <end position="218"/>
    </location>
</feature>
<dbReference type="Proteomes" id="UP000001396">
    <property type="component" value="Unassembled WGS sequence"/>
</dbReference>
<dbReference type="InterPro" id="IPR011993">
    <property type="entry name" value="PH-like_dom_sf"/>
</dbReference>
<dbReference type="SMART" id="SM00324">
    <property type="entry name" value="RhoGAP"/>
    <property type="match status" value="1"/>
</dbReference>
<dbReference type="GO" id="GO:0005737">
    <property type="term" value="C:cytoplasm"/>
    <property type="evidence" value="ECO:0007669"/>
    <property type="project" value="UniProtKB-SubCell"/>
</dbReference>
<dbReference type="OMA" id="GWWTGEY"/>
<dbReference type="SUPFAM" id="SSF50729">
    <property type="entry name" value="PH domain-like"/>
    <property type="match status" value="1"/>
</dbReference>
<dbReference type="PANTHER" id="PTHR23176">
    <property type="entry name" value="RHO/RAC/CDC GTPASE-ACTIVATING PROTEIN"/>
    <property type="match status" value="1"/>
</dbReference>
<accession>D3BUV7</accession>
<name>D3BUV7_HETP5</name>
<dbReference type="InParanoid" id="D3BUV7"/>
<evidence type="ECO:0000259" key="9">
    <source>
        <dbReference type="PROSITE" id="PS50002"/>
    </source>
</evidence>
<evidence type="ECO:0000256" key="2">
    <source>
        <dbReference type="ARBA" id="ARBA00022443"/>
    </source>
</evidence>
<dbReference type="Pfam" id="PF07653">
    <property type="entry name" value="SH3_2"/>
    <property type="match status" value="1"/>
</dbReference>
<dbReference type="GO" id="GO:0007165">
    <property type="term" value="P:signal transduction"/>
    <property type="evidence" value="ECO:0007669"/>
    <property type="project" value="InterPro"/>
</dbReference>
<evidence type="ECO:0000256" key="4">
    <source>
        <dbReference type="ARBA" id="ARBA00022490"/>
    </source>
</evidence>
<dbReference type="InterPro" id="IPR036028">
    <property type="entry name" value="SH3-like_dom_sf"/>
</dbReference>
<sequence>MSSQQQQQQQQQQQGYKTFGLKIGFPAGFPMKYKSIRFPDYNISVREAVNYISSKQIIPKPESYVLQISYIDGPGTGSSSGASQSLSSSTGMSAPVAGGQRPEKRVVKWMDDTAKLSSYPLGAADVVLEMRKRLQPVKVVCATQSMRLVADVSKPMGDLLDFIACKFKLSTSDSARYRLFHNNVELPTQLDIRALNIDTQIPFFVHNSADPKSEKDDPSLYNEEQDSDDDSFSGNLSLEVPAKSLVPLKEGYLKKQNRKKSYNTRYFILTDKFLFYYKSPHDRKASGIINYKEHVIRVMVPPRDAKLELIPKDSYQQNSASVHTHPGSYVIKFDTEQEMKSWNIAPFTFQSPTPAPSSSLSSAAQPVKGGKVASKAVFGVPVERSVPPGSDVPLIVTQTIDYIEKKAMDVVGIFRLSGSVNTIEQWKKQYDRGDKCDLFQENDPHAIAGLLKLYLRELPEPLLTYERYDKFIAAQSMDDLASRIKLIKHLVRSLPQTNYAILSKLMAFLGRVAQHSANNKMQIHNLSTVFGPNLIKERNSGAAGTNVQNLVEDTPIINALALSLMRDYPYIFGDKEIPEQKIYAKTLYDYNGGENGAVPEDLIFPQGVTIRVTAKSQDGWWTGEYQGKSGRFPATYVDLIVTQSPASLLRTKSNSSISKKKKFMLEMENTRTKTQDNEKLLQQLRERKEKLQNSIASLNHEKQQLAQDAATQKLIGNVNTTKRKQAIANIPKTIDILLVKYNEYKKSHDELATIRNLLLEECDQFNNNPKVKGKLESKEKELLQSKIDTVASKLDDSLKARQKSLSSKRVINDDLAELKITLTLN</sequence>
<dbReference type="PROSITE" id="PS50003">
    <property type="entry name" value="PH_DOMAIN"/>
    <property type="match status" value="1"/>
</dbReference>
<evidence type="ECO:0000313" key="12">
    <source>
        <dbReference type="EMBL" id="EFA74895.1"/>
    </source>
</evidence>
<evidence type="ECO:0000313" key="13">
    <source>
        <dbReference type="Proteomes" id="UP000001396"/>
    </source>
</evidence>
<evidence type="ECO:0000256" key="1">
    <source>
        <dbReference type="ARBA" id="ARBA00004496"/>
    </source>
</evidence>
<dbReference type="PANTHER" id="PTHR23176:SF129">
    <property type="entry name" value="RHO GTPASE ACTIVATING PROTEIN AT 16F, ISOFORM E-RELATED"/>
    <property type="match status" value="1"/>
</dbReference>
<dbReference type="Pfam" id="PF00620">
    <property type="entry name" value="RhoGAP"/>
    <property type="match status" value="1"/>
</dbReference>
<dbReference type="PROSITE" id="PS50002">
    <property type="entry name" value="SH3"/>
    <property type="match status" value="1"/>
</dbReference>
<evidence type="ECO:0000259" key="11">
    <source>
        <dbReference type="PROSITE" id="PS50238"/>
    </source>
</evidence>
<reference evidence="12 13" key="1">
    <citation type="journal article" date="2011" name="Genome Res.">
        <title>Phylogeny-wide analysis of social amoeba genomes highlights ancient origins for complex intercellular communication.</title>
        <authorList>
            <person name="Heidel A.J."/>
            <person name="Lawal H.M."/>
            <person name="Felder M."/>
            <person name="Schilde C."/>
            <person name="Helps N.R."/>
            <person name="Tunggal B."/>
            <person name="Rivero F."/>
            <person name="John U."/>
            <person name="Schleicher M."/>
            <person name="Eichinger L."/>
            <person name="Platzer M."/>
            <person name="Noegel A.A."/>
            <person name="Schaap P."/>
            <person name="Gloeckner G."/>
        </authorList>
    </citation>
    <scope>NUCLEOTIDE SEQUENCE [LARGE SCALE GENOMIC DNA]</scope>
    <source>
        <strain evidence="13">ATCC 26659 / Pp 5 / PN500</strain>
    </source>
</reference>
<proteinExistence type="predicted"/>
<dbReference type="Pfam" id="PF00169">
    <property type="entry name" value="PH"/>
    <property type="match status" value="1"/>
</dbReference>